<evidence type="ECO:0000313" key="3">
    <source>
        <dbReference type="Proteomes" id="UP000449710"/>
    </source>
</evidence>
<keyword evidence="3" id="KW-1185">Reference proteome</keyword>
<reference evidence="2 3" key="1">
    <citation type="submission" date="2019-04" db="EMBL/GenBank/DDBJ databases">
        <title>Isachenkonia alkalipeptolytica gen. nov. sp. nov. a new anaerobic, alkiliphilic organothrophic bacterium capable to reduce synthesized ferrihydrite isolated from a soda lake.</title>
        <authorList>
            <person name="Toshchakov S.V."/>
            <person name="Zavarzina D.G."/>
            <person name="Zhilina T.N."/>
            <person name="Kostrikina N.A."/>
            <person name="Kublanov I.V."/>
        </authorList>
    </citation>
    <scope>NUCLEOTIDE SEQUENCE [LARGE SCALE GENOMIC DNA]</scope>
    <source>
        <strain evidence="2 3">Z-1701</strain>
    </source>
</reference>
<feature type="signal peptide" evidence="1">
    <location>
        <begin position="1"/>
        <end position="27"/>
    </location>
</feature>
<keyword evidence="1" id="KW-0732">Signal</keyword>
<organism evidence="2 3">
    <name type="scientific">Isachenkonia alkalipeptolytica</name>
    <dbReference type="NCBI Taxonomy" id="2565777"/>
    <lineage>
        <taxon>Bacteria</taxon>
        <taxon>Bacillati</taxon>
        <taxon>Bacillota</taxon>
        <taxon>Clostridia</taxon>
        <taxon>Eubacteriales</taxon>
        <taxon>Clostridiaceae</taxon>
        <taxon>Isachenkonia</taxon>
    </lineage>
</organism>
<dbReference type="SUPFAM" id="SSF63825">
    <property type="entry name" value="YWTD domain"/>
    <property type="match status" value="1"/>
</dbReference>
<dbReference type="RefSeq" id="WP_160718213.1">
    <property type="nucleotide sequence ID" value="NZ_SUMG01000001.1"/>
</dbReference>
<name>A0AA43XHA0_9CLOT</name>
<gene>
    <name evidence="2" type="ORF">ISALK_00170</name>
</gene>
<dbReference type="Proteomes" id="UP000449710">
    <property type="component" value="Unassembled WGS sequence"/>
</dbReference>
<evidence type="ECO:0000313" key="2">
    <source>
        <dbReference type="EMBL" id="NBG86903.1"/>
    </source>
</evidence>
<comment type="caution">
    <text evidence="2">The sequence shown here is derived from an EMBL/GenBank/DDBJ whole genome shotgun (WGS) entry which is preliminary data.</text>
</comment>
<dbReference type="EMBL" id="SUMG01000001">
    <property type="protein sequence ID" value="NBG86903.1"/>
    <property type="molecule type" value="Genomic_DNA"/>
</dbReference>
<evidence type="ECO:0000256" key="1">
    <source>
        <dbReference type="SAM" id="SignalP"/>
    </source>
</evidence>
<accession>A0AA43XHA0</accession>
<dbReference type="AlphaFoldDB" id="A0AA43XHA0"/>
<protein>
    <submittedName>
        <fullName evidence="2">Uncharacterized protein</fullName>
    </submittedName>
</protein>
<proteinExistence type="predicted"/>
<sequence>MKKNNRWLVAIVVSLVMILSMLTPAIAAGHEEVFRTPLLAGQNIEVGYVEVTNDEDFIYVEYKITEEGWVITETHLHIGVDENDFPFAGRTRNPVPGLFDYSNKHDPGVTEFEYKKSLDNFAVGQEIFIAAHAVVEKIVEEAYYETIEDTIIPELGWMRSSEDSVASFPGKGAQWSVTDGLDIELDPQEVVWDGGTDDQNVMSNTTPSGRWPGLNEDLSYATYIYAYNSGDNHNGQADLRRFQGSFDLDIPENAVITSGQLGSVNEGYEDMIPINDNIYIFVNEDLLFWGGTLPNATNIEFEGIFGKQAQRGGSSSNWDPVETDGWYIPGTIPEIELADFNFNGNILDIFVEEYSIFGAFHELFISLDYEYEVFHPEITQEETAWGDGDRFTERGNWATYFMYTIKEVPEDPASVFYGVAGDGNTGGLYQITVTDNGLVEEELIALEDVGGADGFSPNGLAYDELNHRLYYAVTKSGNTADLYFYEFDGEEPTLAGTGLPGRIYGATFGAGQYWYVRNGTDDMYTVSFDEEEGTVTGFGIFEENFAGSKSFNFGDIALDAEELIIYGSTSFSGTNKEFFAYNLNNAEGARYQLITADENSKAIGLQLAFAEDENLYGHSTFAQGQNGNGAEEWFIVEKDGSALSIGFGERGYNDLATGGPVK</sequence>
<feature type="chain" id="PRO_5041264792" evidence="1">
    <location>
        <begin position="28"/>
        <end position="662"/>
    </location>
</feature>